<feature type="region of interest" description="Disordered" evidence="1">
    <location>
        <begin position="21"/>
        <end position="103"/>
    </location>
</feature>
<evidence type="ECO:0000313" key="2">
    <source>
        <dbReference type="EMBL" id="CAB4331421.1"/>
    </source>
</evidence>
<protein>
    <submittedName>
        <fullName evidence="3">Unannotated protein</fullName>
    </submittedName>
</protein>
<proteinExistence type="predicted"/>
<dbReference type="EMBL" id="CAEZYO010000002">
    <property type="protein sequence ID" value="CAB4721131.1"/>
    <property type="molecule type" value="Genomic_DNA"/>
</dbReference>
<evidence type="ECO:0000256" key="1">
    <source>
        <dbReference type="SAM" id="MobiDB-lite"/>
    </source>
</evidence>
<organism evidence="3">
    <name type="scientific">freshwater metagenome</name>
    <dbReference type="NCBI Taxonomy" id="449393"/>
    <lineage>
        <taxon>unclassified sequences</taxon>
        <taxon>metagenomes</taxon>
        <taxon>ecological metagenomes</taxon>
    </lineage>
</organism>
<evidence type="ECO:0000313" key="5">
    <source>
        <dbReference type="EMBL" id="CAB5136655.1"/>
    </source>
</evidence>
<gene>
    <name evidence="3" type="ORF">UFOPK2731_00134</name>
    <name evidence="4" type="ORF">UFOPK3161_00321</name>
    <name evidence="2" type="ORF">UFOPK3962_00220</name>
    <name evidence="5" type="ORF">UFOPK4427_00222</name>
</gene>
<feature type="compositionally biased region" description="Low complexity" evidence="1">
    <location>
        <begin position="33"/>
        <end position="55"/>
    </location>
</feature>
<evidence type="ECO:0000313" key="3">
    <source>
        <dbReference type="EMBL" id="CAB4721131.1"/>
    </source>
</evidence>
<evidence type="ECO:0000313" key="4">
    <source>
        <dbReference type="EMBL" id="CAB4817427.1"/>
    </source>
</evidence>
<dbReference type="EMBL" id="CAFBRY010000003">
    <property type="protein sequence ID" value="CAB5136655.1"/>
    <property type="molecule type" value="Genomic_DNA"/>
</dbReference>
<dbReference type="EMBL" id="CAFABC010000004">
    <property type="protein sequence ID" value="CAB4817427.1"/>
    <property type="molecule type" value="Genomic_DNA"/>
</dbReference>
<dbReference type="EMBL" id="CAESAH010000003">
    <property type="protein sequence ID" value="CAB4331421.1"/>
    <property type="molecule type" value="Genomic_DNA"/>
</dbReference>
<sequence>MRFGALIVVALIFSKIAPTLAEENSPSPEIPVASASATSTPTPTGTPTVEASPSASPTPTPTLSPIPSDPAPTSNAPVPTSSATASSSASTSASPSPSPTPKVLPVSAQNFKLNIPASLNLDPRATRLYFPPIIMTSPALVLACITSDKLLLDVYARGIIDSSFAGDIMVSGDLTHAVSITGSAEQVAAIINGGGGLATYSLTGSAAGAEVAWRFVAVSMPTLRADFCTQGQPKNARTTVLRPLGVTLDLKKGDIKLKR</sequence>
<accession>A0A6J6RB07</accession>
<dbReference type="AlphaFoldDB" id="A0A6J6RB07"/>
<feature type="compositionally biased region" description="Pro residues" evidence="1">
    <location>
        <begin position="56"/>
        <end position="70"/>
    </location>
</feature>
<feature type="compositionally biased region" description="Low complexity" evidence="1">
    <location>
        <begin position="71"/>
        <end position="95"/>
    </location>
</feature>
<name>A0A6J6RB07_9ZZZZ</name>
<reference evidence="3" key="1">
    <citation type="submission" date="2020-05" db="EMBL/GenBank/DDBJ databases">
        <authorList>
            <person name="Chiriac C."/>
            <person name="Salcher M."/>
            <person name="Ghai R."/>
            <person name="Kavagutti S V."/>
        </authorList>
    </citation>
    <scope>NUCLEOTIDE SEQUENCE</scope>
</reference>